<organism evidence="3 4">
    <name type="scientific">Brachybacterium vulturis</name>
    <dbReference type="NCBI Taxonomy" id="2017484"/>
    <lineage>
        <taxon>Bacteria</taxon>
        <taxon>Bacillati</taxon>
        <taxon>Actinomycetota</taxon>
        <taxon>Actinomycetes</taxon>
        <taxon>Micrococcales</taxon>
        <taxon>Dermabacteraceae</taxon>
        <taxon>Brachybacterium</taxon>
    </lineage>
</organism>
<feature type="domain" description="HD" evidence="2">
    <location>
        <begin position="48"/>
        <end position="165"/>
    </location>
</feature>
<dbReference type="OrthoDB" id="2989229at2"/>
<accession>A0A291GP80</accession>
<evidence type="ECO:0000259" key="2">
    <source>
        <dbReference type="Pfam" id="PF01966"/>
    </source>
</evidence>
<dbReference type="SUPFAM" id="SSF109604">
    <property type="entry name" value="HD-domain/PDEase-like"/>
    <property type="match status" value="1"/>
</dbReference>
<dbReference type="Proteomes" id="UP000218165">
    <property type="component" value="Chromosome"/>
</dbReference>
<evidence type="ECO:0000313" key="4">
    <source>
        <dbReference type="Proteomes" id="UP000218165"/>
    </source>
</evidence>
<name>A0A291GP80_9MICO</name>
<dbReference type="KEGG" id="brz:CFK38_11305"/>
<keyword evidence="4" id="KW-1185">Reference proteome</keyword>
<keyword evidence="3" id="KW-0378">Hydrolase</keyword>
<dbReference type="AlphaFoldDB" id="A0A291GP80"/>
<evidence type="ECO:0000256" key="1">
    <source>
        <dbReference type="SAM" id="MobiDB-lite"/>
    </source>
</evidence>
<dbReference type="RefSeq" id="WP_096803159.1">
    <property type="nucleotide sequence ID" value="NZ_CP023563.1"/>
</dbReference>
<gene>
    <name evidence="3" type="ORF">CFK38_11305</name>
</gene>
<dbReference type="EMBL" id="CP023563">
    <property type="protein sequence ID" value="ATG52041.1"/>
    <property type="molecule type" value="Genomic_DNA"/>
</dbReference>
<protein>
    <submittedName>
        <fullName evidence="3">Phosphohydrolase</fullName>
    </submittedName>
</protein>
<evidence type="ECO:0000313" key="3">
    <source>
        <dbReference type="EMBL" id="ATG52041.1"/>
    </source>
</evidence>
<dbReference type="GO" id="GO:0016787">
    <property type="term" value="F:hydrolase activity"/>
    <property type="evidence" value="ECO:0007669"/>
    <property type="project" value="UniProtKB-KW"/>
</dbReference>
<feature type="region of interest" description="Disordered" evidence="1">
    <location>
        <begin position="1"/>
        <end position="27"/>
    </location>
</feature>
<reference evidence="4" key="1">
    <citation type="submission" date="2017-09" db="EMBL/GenBank/DDBJ databases">
        <title>Brachybacterium sp. VM2412.</title>
        <authorList>
            <person name="Tak E.J."/>
            <person name="Bae J.-W."/>
        </authorList>
    </citation>
    <scope>NUCLEOTIDE SEQUENCE [LARGE SCALE GENOMIC DNA]</scope>
    <source>
        <strain evidence="4">VM2412</strain>
    </source>
</reference>
<dbReference type="InterPro" id="IPR006674">
    <property type="entry name" value="HD_domain"/>
</dbReference>
<sequence>MMDVPGRQTGQECPIRHGDRPGSVGRGASDAARALMHSHLRDLPRRRAHSEGVARAMNDLYASAHPTVRVVAIAAGLVHDIGYGTVRTGLHSLDGATALEGTPLQFLAPLVAWHSTAAQESATRGIPIEVPQPEDPRMRAALWIADFSTSPTGRPIAPVDRIVDIRERYAPDSPVIAALDAGMADFIAALRLWGRHGEADAVGAADT</sequence>
<dbReference type="Pfam" id="PF01966">
    <property type="entry name" value="HD"/>
    <property type="match status" value="1"/>
</dbReference>
<proteinExistence type="predicted"/>